<evidence type="ECO:0000313" key="1">
    <source>
        <dbReference type="EMBL" id="CAK5045242.1"/>
    </source>
</evidence>
<proteinExistence type="predicted"/>
<dbReference type="EMBL" id="CAVMJV010000011">
    <property type="protein sequence ID" value="CAK5045242.1"/>
    <property type="molecule type" value="Genomic_DNA"/>
</dbReference>
<dbReference type="Proteomes" id="UP001497535">
    <property type="component" value="Unassembled WGS sequence"/>
</dbReference>
<name>A0ACB0YGA5_MELEN</name>
<reference evidence="1" key="1">
    <citation type="submission" date="2023-11" db="EMBL/GenBank/DDBJ databases">
        <authorList>
            <person name="Poullet M."/>
        </authorList>
    </citation>
    <scope>NUCLEOTIDE SEQUENCE</scope>
    <source>
        <strain evidence="1">E1834</strain>
    </source>
</reference>
<gene>
    <name evidence="1" type="ORF">MENTE1834_LOCUS11726</name>
</gene>
<keyword evidence="2" id="KW-1185">Reference proteome</keyword>
<sequence>MSNSFFVFLPSNVPDYSSNKPNKFRVHLPKPLYFNGNWVCGLHSISYPYSWPSTIGTLDEQWLKIHFTDDLGQKHILRVPIPGASHTKVEKLCDFLNSTLKQQIIAIDHVFDPEKSSKDLVVSPPRLDKKKKRDIFPSPPRYEPDIPSPPKLADEEKERDILPSPPRYKPEIQTISQLPSPPKISDEEKERRKRDISSPPKFNPVNQAITDVKKSQLSSPPKIPDVQKELINKGQKVITLSSPPKIKDSGHSLNEGNKKIKLSNDEKKEKYVAQPNTNNEKIANNNNVSTQSPLKADGKKEKEIKNVISQAKGEKVTPKSSILKNNDIKNNSQSNLPLNIEQNKNIERIKKTIIPPVIAPLFALGLPDFEKETNKTIIKEDEEIEFSIENEQVLENKNYSDDSKFLLWRSGVRLSGNLTLLKNIIDSIDFDYNIDFARFRIVFTHSNIDHISLSPQLGYVLGFENPQNIQNKEIAKYGSDLRGGFSSFAVYANGLTENMIIGNSLSSLLRVVSVSGATPGEYNEKIYDTPIYARVLPREINEIEIELRTLDNGRLVPFAYGTVLIVLIFKKVINF</sequence>
<accession>A0ACB0YGA5</accession>
<organism evidence="1 2">
    <name type="scientific">Meloidogyne enterolobii</name>
    <name type="common">Root-knot nematode worm</name>
    <name type="synonym">Meloidogyne mayaguensis</name>
    <dbReference type="NCBI Taxonomy" id="390850"/>
    <lineage>
        <taxon>Eukaryota</taxon>
        <taxon>Metazoa</taxon>
        <taxon>Ecdysozoa</taxon>
        <taxon>Nematoda</taxon>
        <taxon>Chromadorea</taxon>
        <taxon>Rhabditida</taxon>
        <taxon>Tylenchina</taxon>
        <taxon>Tylenchomorpha</taxon>
        <taxon>Tylenchoidea</taxon>
        <taxon>Meloidogynidae</taxon>
        <taxon>Meloidogyninae</taxon>
        <taxon>Meloidogyne</taxon>
    </lineage>
</organism>
<protein>
    <submittedName>
        <fullName evidence="1">Uncharacterized protein</fullName>
    </submittedName>
</protein>
<evidence type="ECO:0000313" key="2">
    <source>
        <dbReference type="Proteomes" id="UP001497535"/>
    </source>
</evidence>
<comment type="caution">
    <text evidence="1">The sequence shown here is derived from an EMBL/GenBank/DDBJ whole genome shotgun (WGS) entry which is preliminary data.</text>
</comment>